<name>A0A1V6N1U1_METAZ</name>
<organism evidence="1 2">
    <name type="scientific">Methanobrevibacter arboriphilus JCM 13429 = DSM 1125</name>
    <dbReference type="NCBI Taxonomy" id="1300164"/>
    <lineage>
        <taxon>Archaea</taxon>
        <taxon>Methanobacteriati</taxon>
        <taxon>Methanobacteriota</taxon>
        <taxon>Methanomada group</taxon>
        <taxon>Methanobacteria</taxon>
        <taxon>Methanobacteriales</taxon>
        <taxon>Methanobacteriaceae</taxon>
        <taxon>Methanobrevibacter</taxon>
    </lineage>
</organism>
<dbReference type="AlphaFoldDB" id="A0A1V6N1U1"/>
<reference evidence="1 2" key="1">
    <citation type="submission" date="2014-12" db="EMBL/GenBank/DDBJ databases">
        <title>Genome sequence of Methanobrevibacter arboriphilicus DH1, DSM1125.</title>
        <authorList>
            <person name="Poehlein A."/>
            <person name="Thauer R.K."/>
            <person name="Seedorf H."/>
            <person name="Daniel R."/>
        </authorList>
    </citation>
    <scope>NUCLEOTIDE SEQUENCE [LARGE SCALE GENOMIC DNA]</scope>
    <source>
        <strain evidence="1 2">DH1</strain>
    </source>
</reference>
<evidence type="ECO:0000313" key="2">
    <source>
        <dbReference type="Proteomes" id="UP000191661"/>
    </source>
</evidence>
<dbReference type="RefSeq" id="WP_080460476.1">
    <property type="nucleotide sequence ID" value="NZ_BBET01000093.1"/>
</dbReference>
<accession>A0A1V6N1U1</accession>
<proteinExistence type="predicted"/>
<protein>
    <submittedName>
        <fullName evidence="1">Uncharacterized protein</fullName>
    </submittedName>
</protein>
<dbReference type="Proteomes" id="UP000191661">
    <property type="component" value="Unassembled WGS sequence"/>
</dbReference>
<gene>
    <name evidence="1" type="ORF">MBBAR_11c00180</name>
</gene>
<comment type="caution">
    <text evidence="1">The sequence shown here is derived from an EMBL/GenBank/DDBJ whole genome shotgun (WGS) entry which is preliminary data.</text>
</comment>
<dbReference type="OrthoDB" id="372857at2157"/>
<evidence type="ECO:0000313" key="1">
    <source>
        <dbReference type="EMBL" id="OQD58625.1"/>
    </source>
</evidence>
<sequence>MLQGLLKGKIYFKGKEIVVERVTFQEEDKMRIFLANDSDYEFLISNNKFNIYFDNTALLNCNLDKANSSKEECVGVYGIKRNVT</sequence>
<keyword evidence="2" id="KW-1185">Reference proteome</keyword>
<dbReference type="EMBL" id="JXMW01000011">
    <property type="protein sequence ID" value="OQD58625.1"/>
    <property type="molecule type" value="Genomic_DNA"/>
</dbReference>